<name>A0A420N9U2_FUSOX</name>
<gene>
    <name evidence="1" type="ORF">BFJ69_g6541</name>
</gene>
<sequence length="82" mass="9706">MELEYKKPYDTNLPIYKHCIPRKLVIDETEFDEAVVDIFGAWDFKFVNRHDATEDMITVETNDKKSIDLKKDLQEKGVLKQD</sequence>
<comment type="caution">
    <text evidence="1">The sequence shown here is derived from an EMBL/GenBank/DDBJ whole genome shotgun (WGS) entry which is preliminary data.</text>
</comment>
<dbReference type="VEuPathDB" id="FungiDB:FOIG_09235"/>
<evidence type="ECO:0000313" key="2">
    <source>
        <dbReference type="Proteomes" id="UP000285084"/>
    </source>
</evidence>
<organism evidence="1 2">
    <name type="scientific">Fusarium oxysporum</name>
    <name type="common">Fusarium vascular wilt</name>
    <dbReference type="NCBI Taxonomy" id="5507"/>
    <lineage>
        <taxon>Eukaryota</taxon>
        <taxon>Fungi</taxon>
        <taxon>Dikarya</taxon>
        <taxon>Ascomycota</taxon>
        <taxon>Pezizomycotina</taxon>
        <taxon>Sordariomycetes</taxon>
        <taxon>Hypocreomycetidae</taxon>
        <taxon>Hypocreales</taxon>
        <taxon>Nectriaceae</taxon>
        <taxon>Fusarium</taxon>
        <taxon>Fusarium oxysporum species complex</taxon>
    </lineage>
</organism>
<dbReference type="Proteomes" id="UP000285084">
    <property type="component" value="Unassembled WGS sequence"/>
</dbReference>
<dbReference type="AlphaFoldDB" id="A0A420N9U2"/>
<accession>A0A420N9U2</accession>
<evidence type="ECO:0000313" key="1">
    <source>
        <dbReference type="EMBL" id="RKK77037.1"/>
    </source>
</evidence>
<reference evidence="1 2" key="1">
    <citation type="journal article" date="2018" name="Sci. Rep.">
        <title>Characterisation of pathogen-specific regions and novel effector candidates in Fusarium oxysporum f. sp. cepae.</title>
        <authorList>
            <person name="Armitage A.D."/>
            <person name="Taylor A."/>
            <person name="Sobczyk M.K."/>
            <person name="Baxter L."/>
            <person name="Greenfield B.P."/>
            <person name="Bates H.J."/>
            <person name="Wilson F."/>
            <person name="Jackson A.C."/>
            <person name="Ott S."/>
            <person name="Harrison R.J."/>
            <person name="Clarkson J.P."/>
        </authorList>
    </citation>
    <scope>NUCLEOTIDE SEQUENCE [LARGE SCALE GENOMIC DNA]</scope>
    <source>
        <strain evidence="1 2">Fo_A13</strain>
    </source>
</reference>
<protein>
    <submittedName>
        <fullName evidence="1">Uncharacterized protein</fullName>
    </submittedName>
</protein>
<dbReference type="EMBL" id="MRCX01000048">
    <property type="protein sequence ID" value="RKK77037.1"/>
    <property type="molecule type" value="Genomic_DNA"/>
</dbReference>
<proteinExistence type="predicted"/>